<dbReference type="Proteomes" id="UP000230390">
    <property type="component" value="Unassembled WGS sequence"/>
</dbReference>
<dbReference type="SMART" id="SM00871">
    <property type="entry name" value="AraC_E_bind"/>
    <property type="match status" value="1"/>
</dbReference>
<dbReference type="InterPro" id="IPR011256">
    <property type="entry name" value="Reg_factor_effector_dom_sf"/>
</dbReference>
<evidence type="ECO:0000313" key="3">
    <source>
        <dbReference type="Proteomes" id="UP000230390"/>
    </source>
</evidence>
<gene>
    <name evidence="2" type="ORF">CR105_14675</name>
</gene>
<keyword evidence="3" id="KW-1185">Reference proteome</keyword>
<dbReference type="Pfam" id="PF06445">
    <property type="entry name" value="GyrI-like"/>
    <property type="match status" value="1"/>
</dbReference>
<comment type="caution">
    <text evidence="2">The sequence shown here is derived from an EMBL/GenBank/DDBJ whole genome shotgun (WGS) entry which is preliminary data.</text>
</comment>
<name>A0A2G8TE27_9BURK</name>
<feature type="domain" description="AraC effector-binding" evidence="1">
    <location>
        <begin position="3"/>
        <end position="153"/>
    </location>
</feature>
<evidence type="ECO:0000313" key="2">
    <source>
        <dbReference type="EMBL" id="PIL44311.1"/>
    </source>
</evidence>
<dbReference type="SUPFAM" id="SSF55136">
    <property type="entry name" value="Probable bacterial effector-binding domain"/>
    <property type="match status" value="1"/>
</dbReference>
<dbReference type="OrthoDB" id="795001at2"/>
<dbReference type="AlphaFoldDB" id="A0A2G8TE27"/>
<proteinExistence type="predicted"/>
<organism evidence="2 3">
    <name type="scientific">Massilia eurypsychrophila</name>
    <dbReference type="NCBI Taxonomy" id="1485217"/>
    <lineage>
        <taxon>Bacteria</taxon>
        <taxon>Pseudomonadati</taxon>
        <taxon>Pseudomonadota</taxon>
        <taxon>Betaproteobacteria</taxon>
        <taxon>Burkholderiales</taxon>
        <taxon>Oxalobacteraceae</taxon>
        <taxon>Telluria group</taxon>
        <taxon>Massilia</taxon>
    </lineage>
</organism>
<dbReference type="InterPro" id="IPR029442">
    <property type="entry name" value="GyrI-like"/>
</dbReference>
<sequence>MIDTPQIVQWDRQLTAAVHLTIPRNGIQQAFGPAVAELLGVLGAQGQAPAGPLLSYHVNMPREVFDFDIAFPVAQEIEPSGRVVGSEVPAFKVARAVYRGPMEGLGSAWGELREWVAANGHAAQHQMFERYLVGPGDTPDPAAWQTELNWPVED</sequence>
<dbReference type="EMBL" id="PDOC01000008">
    <property type="protein sequence ID" value="PIL44311.1"/>
    <property type="molecule type" value="Genomic_DNA"/>
</dbReference>
<dbReference type="Gene3D" id="3.20.80.10">
    <property type="entry name" value="Regulatory factor, effector binding domain"/>
    <property type="match status" value="1"/>
</dbReference>
<evidence type="ECO:0000259" key="1">
    <source>
        <dbReference type="SMART" id="SM00871"/>
    </source>
</evidence>
<dbReference type="InterPro" id="IPR010499">
    <property type="entry name" value="AraC_E-bd"/>
</dbReference>
<dbReference type="RefSeq" id="WP_099789284.1">
    <property type="nucleotide sequence ID" value="NZ_JBHLYV010000098.1"/>
</dbReference>
<protein>
    <submittedName>
        <fullName evidence="2">AraC family transcriptional regulator</fullName>
    </submittedName>
</protein>
<reference evidence="2 3" key="1">
    <citation type="submission" date="2017-10" db="EMBL/GenBank/DDBJ databases">
        <title>Massilia psychrophilum sp. nov., a novel purple-pigmented bacterium isolated from Tianshan glacier, Xinjiang Municipality, China.</title>
        <authorList>
            <person name="Wang H."/>
        </authorList>
    </citation>
    <scope>NUCLEOTIDE SEQUENCE [LARGE SCALE GENOMIC DNA]</scope>
    <source>
        <strain evidence="2 3">JCM 30074</strain>
    </source>
</reference>
<accession>A0A2G8TE27</accession>